<comment type="caution">
    <text evidence="1">The sequence shown here is derived from an EMBL/GenBank/DDBJ whole genome shotgun (WGS) entry which is preliminary data.</text>
</comment>
<evidence type="ECO:0000313" key="2">
    <source>
        <dbReference type="Proteomes" id="UP001595075"/>
    </source>
</evidence>
<sequence>MRMISIRGRWQMAWDLGCFGQLEIRPSAEASHDGVQTISSRSLENKRCRVKCQDVLPQTRKLEAKALVAFFQGPHGPDGNFESRPPCYCLPTVIGLGWLLLLGSKVWRYPGG</sequence>
<name>A0ABR4CT38_9HELO</name>
<reference evidence="1 2" key="1">
    <citation type="journal article" date="2024" name="Commun. Biol.">
        <title>Comparative genomic analysis of thermophilic fungi reveals convergent evolutionary adaptations and gene losses.</title>
        <authorList>
            <person name="Steindorff A.S."/>
            <person name="Aguilar-Pontes M.V."/>
            <person name="Robinson A.J."/>
            <person name="Andreopoulos B."/>
            <person name="LaButti K."/>
            <person name="Kuo A."/>
            <person name="Mondo S."/>
            <person name="Riley R."/>
            <person name="Otillar R."/>
            <person name="Haridas S."/>
            <person name="Lipzen A."/>
            <person name="Grimwood J."/>
            <person name="Schmutz J."/>
            <person name="Clum A."/>
            <person name="Reid I.D."/>
            <person name="Moisan M.C."/>
            <person name="Butler G."/>
            <person name="Nguyen T.T.M."/>
            <person name="Dewar K."/>
            <person name="Conant G."/>
            <person name="Drula E."/>
            <person name="Henrissat B."/>
            <person name="Hansel C."/>
            <person name="Singer S."/>
            <person name="Hutchinson M.I."/>
            <person name="de Vries R.P."/>
            <person name="Natvig D.O."/>
            <person name="Powell A.J."/>
            <person name="Tsang A."/>
            <person name="Grigoriev I.V."/>
        </authorList>
    </citation>
    <scope>NUCLEOTIDE SEQUENCE [LARGE SCALE GENOMIC DNA]</scope>
    <source>
        <strain evidence="1 2">CBS 494.80</strain>
    </source>
</reference>
<keyword evidence="2" id="KW-1185">Reference proteome</keyword>
<dbReference type="Proteomes" id="UP001595075">
    <property type="component" value="Unassembled WGS sequence"/>
</dbReference>
<gene>
    <name evidence="1" type="ORF">VTL71DRAFT_10473</name>
</gene>
<organism evidence="1 2">
    <name type="scientific">Oculimacula yallundae</name>
    <dbReference type="NCBI Taxonomy" id="86028"/>
    <lineage>
        <taxon>Eukaryota</taxon>
        <taxon>Fungi</taxon>
        <taxon>Dikarya</taxon>
        <taxon>Ascomycota</taxon>
        <taxon>Pezizomycotina</taxon>
        <taxon>Leotiomycetes</taxon>
        <taxon>Helotiales</taxon>
        <taxon>Ploettnerulaceae</taxon>
        <taxon>Oculimacula</taxon>
    </lineage>
</organism>
<accession>A0ABR4CT38</accession>
<proteinExistence type="predicted"/>
<evidence type="ECO:0000313" key="1">
    <source>
        <dbReference type="EMBL" id="KAL2073149.1"/>
    </source>
</evidence>
<dbReference type="EMBL" id="JAZHXI010000003">
    <property type="protein sequence ID" value="KAL2073149.1"/>
    <property type="molecule type" value="Genomic_DNA"/>
</dbReference>
<protein>
    <submittedName>
        <fullName evidence="1">Uncharacterized protein</fullName>
    </submittedName>
</protein>